<evidence type="ECO:0000313" key="3">
    <source>
        <dbReference type="Proteomes" id="UP000789342"/>
    </source>
</evidence>
<proteinExistence type="predicted"/>
<evidence type="ECO:0000256" key="1">
    <source>
        <dbReference type="SAM" id="MobiDB-lite"/>
    </source>
</evidence>
<name>A0A9N9JL69_9GLOM</name>
<gene>
    <name evidence="2" type="ORF">AMORRO_LOCUS17611</name>
</gene>
<feature type="compositionally biased region" description="Basic and acidic residues" evidence="1">
    <location>
        <begin position="34"/>
        <end position="49"/>
    </location>
</feature>
<feature type="compositionally biased region" description="Basic and acidic residues" evidence="1">
    <location>
        <begin position="124"/>
        <end position="139"/>
    </location>
</feature>
<feature type="compositionally biased region" description="Polar residues" evidence="1">
    <location>
        <begin position="1"/>
        <end position="25"/>
    </location>
</feature>
<reference evidence="2" key="1">
    <citation type="submission" date="2021-06" db="EMBL/GenBank/DDBJ databases">
        <authorList>
            <person name="Kallberg Y."/>
            <person name="Tangrot J."/>
            <person name="Rosling A."/>
        </authorList>
    </citation>
    <scope>NUCLEOTIDE SEQUENCE</scope>
    <source>
        <strain evidence="2">CL551</strain>
    </source>
</reference>
<dbReference type="EMBL" id="CAJVPV010055530">
    <property type="protein sequence ID" value="CAG8784659.1"/>
    <property type="molecule type" value="Genomic_DNA"/>
</dbReference>
<protein>
    <submittedName>
        <fullName evidence="2">4706_t:CDS:1</fullName>
    </submittedName>
</protein>
<feature type="compositionally biased region" description="Polar residues" evidence="1">
    <location>
        <begin position="96"/>
        <end position="106"/>
    </location>
</feature>
<evidence type="ECO:0000313" key="2">
    <source>
        <dbReference type="EMBL" id="CAG8784659.1"/>
    </source>
</evidence>
<feature type="region of interest" description="Disordered" evidence="1">
    <location>
        <begin position="1"/>
        <end position="155"/>
    </location>
</feature>
<comment type="caution">
    <text evidence="2">The sequence shown here is derived from an EMBL/GenBank/DDBJ whole genome shotgun (WGS) entry which is preliminary data.</text>
</comment>
<dbReference type="Proteomes" id="UP000789342">
    <property type="component" value="Unassembled WGS sequence"/>
</dbReference>
<sequence length="155" mass="16964">HTPEPNFTSIAQTPASSNFTGTSETGPGRYEVFPARERTAIDDGQHSNRDLPPYSAGNRGGSAPGWGVNMDIDQRDEVHSSHSSSPSNIPYHYVNHSITPERNVSRSLVDVKREEEPPYSLIKSDAEGMSHTNIKREEASSALGSSSMKIRDLLN</sequence>
<organism evidence="2 3">
    <name type="scientific">Acaulospora morrowiae</name>
    <dbReference type="NCBI Taxonomy" id="94023"/>
    <lineage>
        <taxon>Eukaryota</taxon>
        <taxon>Fungi</taxon>
        <taxon>Fungi incertae sedis</taxon>
        <taxon>Mucoromycota</taxon>
        <taxon>Glomeromycotina</taxon>
        <taxon>Glomeromycetes</taxon>
        <taxon>Diversisporales</taxon>
        <taxon>Acaulosporaceae</taxon>
        <taxon>Acaulospora</taxon>
    </lineage>
</organism>
<keyword evidence="3" id="KW-1185">Reference proteome</keyword>
<accession>A0A9N9JL69</accession>
<dbReference type="AlphaFoldDB" id="A0A9N9JL69"/>
<feature type="non-terminal residue" evidence="2">
    <location>
        <position position="1"/>
    </location>
</feature>